<name>A0A0F5IAP7_BACTR</name>
<dbReference type="PROSITE" id="PS00076">
    <property type="entry name" value="PYRIDINE_REDOX_1"/>
    <property type="match status" value="1"/>
</dbReference>
<evidence type="ECO:0000313" key="20">
    <source>
        <dbReference type="Proteomes" id="UP000031563"/>
    </source>
</evidence>
<reference evidence="19" key="1">
    <citation type="submission" date="2015-02" db="EMBL/GenBank/DDBJ databases">
        <title>Genome Assembly of Bacillaceae bacterium MTCC 8252.</title>
        <authorList>
            <person name="Verma A."/>
            <person name="Khatri I."/>
            <person name="Mual P."/>
            <person name="Subramanian S."/>
            <person name="Krishnamurthi S."/>
        </authorList>
    </citation>
    <scope>NUCLEOTIDE SEQUENCE [LARGE SCALE GENOMIC DNA]</scope>
    <source>
        <strain evidence="19">MTCC 8252</strain>
    </source>
</reference>
<feature type="active site" description="Proton acceptor" evidence="13">
    <location>
        <position position="446"/>
    </location>
</feature>
<feature type="binding site" evidence="14">
    <location>
        <position position="314"/>
    </location>
    <ligand>
        <name>FAD</name>
        <dbReference type="ChEBI" id="CHEBI:57692"/>
    </ligand>
</feature>
<dbReference type="InterPro" id="IPR001100">
    <property type="entry name" value="Pyr_nuc-diS_OxRdtase"/>
</dbReference>
<dbReference type="OrthoDB" id="9800167at2"/>
<gene>
    <name evidence="19" type="ORF">QY95_00050</name>
</gene>
<feature type="binding site" evidence="14">
    <location>
        <position position="56"/>
    </location>
    <ligand>
        <name>FAD</name>
        <dbReference type="ChEBI" id="CHEBI:57692"/>
    </ligand>
</feature>
<dbReference type="GO" id="GO:0004148">
    <property type="term" value="F:dihydrolipoyl dehydrogenase (NADH) activity"/>
    <property type="evidence" value="ECO:0007669"/>
    <property type="project" value="UniProtKB-EC"/>
</dbReference>
<dbReference type="InterPro" id="IPR012999">
    <property type="entry name" value="Pyr_OxRdtase_I_AS"/>
</dbReference>
<evidence type="ECO:0000256" key="9">
    <source>
        <dbReference type="ARBA" id="ARBA00023027"/>
    </source>
</evidence>
<dbReference type="InterPro" id="IPR023753">
    <property type="entry name" value="FAD/NAD-binding_dom"/>
</dbReference>
<protein>
    <recommendedName>
        <fullName evidence="4 16">Dihydrolipoyl dehydrogenase</fullName>
        <ecNumber evidence="3 16">1.8.1.4</ecNumber>
    </recommendedName>
</protein>
<keyword evidence="20" id="KW-1185">Reference proteome</keyword>
<keyword evidence="14" id="KW-0547">Nucleotide-binding</keyword>
<organism evidence="19 20">
    <name type="scientific">Bacillus thermotolerans</name>
    <name type="common">Quasibacillus thermotolerans</name>
    <dbReference type="NCBI Taxonomy" id="1221996"/>
    <lineage>
        <taxon>Bacteria</taxon>
        <taxon>Bacillati</taxon>
        <taxon>Bacillota</taxon>
        <taxon>Bacilli</taxon>
        <taxon>Bacillales</taxon>
        <taxon>Bacillaceae</taxon>
        <taxon>Bacillus</taxon>
    </lineage>
</organism>
<dbReference type="GO" id="GO:0006103">
    <property type="term" value="P:2-oxoglutarate metabolic process"/>
    <property type="evidence" value="ECO:0007669"/>
    <property type="project" value="TreeGrafter"/>
</dbReference>
<dbReference type="Pfam" id="PF07992">
    <property type="entry name" value="Pyr_redox_2"/>
    <property type="match status" value="1"/>
</dbReference>
<evidence type="ECO:0000256" key="12">
    <source>
        <dbReference type="ARBA" id="ARBA00049187"/>
    </source>
</evidence>
<evidence type="ECO:0000256" key="7">
    <source>
        <dbReference type="ARBA" id="ARBA00022827"/>
    </source>
</evidence>
<evidence type="ECO:0000256" key="5">
    <source>
        <dbReference type="ARBA" id="ARBA00022490"/>
    </source>
</evidence>
<evidence type="ECO:0000256" key="14">
    <source>
        <dbReference type="PIRSR" id="PIRSR000350-3"/>
    </source>
</evidence>
<keyword evidence="11 16" id="KW-0676">Redox-active center</keyword>
<feature type="domain" description="FAD/NAD(P)-binding" evidence="18">
    <location>
        <begin position="11"/>
        <end position="329"/>
    </location>
</feature>
<feature type="domain" description="Pyridine nucleotide-disulphide oxidoreductase dimerisation" evidence="17">
    <location>
        <begin position="348"/>
        <end position="457"/>
    </location>
</feature>
<dbReference type="Gene3D" id="3.30.390.30">
    <property type="match status" value="1"/>
</dbReference>
<dbReference type="GO" id="GO:0005737">
    <property type="term" value="C:cytoplasm"/>
    <property type="evidence" value="ECO:0007669"/>
    <property type="project" value="UniProtKB-SubCell"/>
</dbReference>
<dbReference type="Pfam" id="PF02852">
    <property type="entry name" value="Pyr_redox_dim"/>
    <property type="match status" value="1"/>
</dbReference>
<sequence length="469" mass="49253">MVVGDFAVETDTIVVGAGPGGYVAAIRAAQLGQKVTIVEKGELGGVCLNVGCIPSKALLTAAHRYEQAKHSDDMGIGAENVTVDFSKVQKWKAGVVKKLTGGVEGLLKGNKVDIVRGEAYFVDSNTLRVMDENSAQTYKFKNAIVATGSRPIEIPNFKFSDRVINSTGALALEEVPNKMVVVGGGYIGAELSTAFANFGTEVTILEGANEILGGFEKQMSALVKRSLKKKGVKVVTKAMAKSAEETDNGVIVTYEAGGKEEKIEADYVLVTVGRRPNTEELGLEEAGVKISEKGLIEIDKQCRTSVSSIYAIGDIVQGPPLAHKASYEGKIAAEAIAGQRSEIDYLAIPAVCFTEPELATVGYSEAEAKEEGLEVTAAKFPFAANGRALALNSTDGFVKLVTRKEDGLIVGAQIAGTGASDMIAEIGLAIEAGMTAEDVAMTIHAHPTLGEMTMEAAEVALGSPIHIVK</sequence>
<dbReference type="AlphaFoldDB" id="A0A0F5IAP7"/>
<dbReference type="Proteomes" id="UP000031563">
    <property type="component" value="Unassembled WGS sequence"/>
</dbReference>
<dbReference type="FunFam" id="3.30.390.30:FF:000001">
    <property type="entry name" value="Dihydrolipoyl dehydrogenase"/>
    <property type="match status" value="1"/>
</dbReference>
<dbReference type="PIRSF" id="PIRSF000350">
    <property type="entry name" value="Mercury_reductase_MerA"/>
    <property type="match status" value="1"/>
</dbReference>
<dbReference type="PANTHER" id="PTHR22912">
    <property type="entry name" value="DISULFIDE OXIDOREDUCTASE"/>
    <property type="match status" value="1"/>
</dbReference>
<dbReference type="PANTHER" id="PTHR22912:SF160">
    <property type="entry name" value="DIHYDROLIPOYL DEHYDROGENASE"/>
    <property type="match status" value="1"/>
</dbReference>
<comment type="subcellular location">
    <subcellularLocation>
        <location evidence="1">Cytoplasm</location>
    </subcellularLocation>
</comment>
<keyword evidence="10" id="KW-1015">Disulfide bond</keyword>
<evidence type="ECO:0000256" key="16">
    <source>
        <dbReference type="RuleBase" id="RU003692"/>
    </source>
</evidence>
<keyword evidence="19" id="KW-0670">Pyruvate</keyword>
<keyword evidence="6 16" id="KW-0285">Flavoprotein</keyword>
<comment type="miscellaneous">
    <text evidence="16">The active site is a redox-active disulfide bond.</text>
</comment>
<comment type="similarity">
    <text evidence="2 16">Belongs to the class-I pyridine nucleotide-disulfide oxidoreductase family.</text>
</comment>
<evidence type="ECO:0000256" key="4">
    <source>
        <dbReference type="ARBA" id="ARBA00016961"/>
    </source>
</evidence>
<dbReference type="NCBIfam" id="TIGR01350">
    <property type="entry name" value="lipoamide_DH"/>
    <property type="match status" value="1"/>
</dbReference>
<evidence type="ECO:0000256" key="6">
    <source>
        <dbReference type="ARBA" id="ARBA00022630"/>
    </source>
</evidence>
<dbReference type="SUPFAM" id="SSF55424">
    <property type="entry name" value="FAD/NAD-linked reductases, dimerisation (C-terminal) domain"/>
    <property type="match status" value="1"/>
</dbReference>
<accession>A0A0F5IAP7</accession>
<dbReference type="PRINTS" id="PR00411">
    <property type="entry name" value="PNDRDTASEI"/>
</dbReference>
<dbReference type="SUPFAM" id="SSF51905">
    <property type="entry name" value="FAD/NAD(P)-binding domain"/>
    <property type="match status" value="1"/>
</dbReference>
<feature type="disulfide bond" description="Redox-active" evidence="15">
    <location>
        <begin position="47"/>
        <end position="52"/>
    </location>
</feature>
<feature type="binding site" evidence="14">
    <location>
        <begin position="183"/>
        <end position="190"/>
    </location>
    <ligand>
        <name>NAD(+)</name>
        <dbReference type="ChEBI" id="CHEBI:57540"/>
    </ligand>
</feature>
<dbReference type="EC" id="1.8.1.4" evidence="3 16"/>
<dbReference type="STRING" id="1221996.QY95_00050"/>
<evidence type="ECO:0000256" key="2">
    <source>
        <dbReference type="ARBA" id="ARBA00007532"/>
    </source>
</evidence>
<evidence type="ECO:0000256" key="3">
    <source>
        <dbReference type="ARBA" id="ARBA00012608"/>
    </source>
</evidence>
<dbReference type="EMBL" id="JWIR02000011">
    <property type="protein sequence ID" value="KKB42586.1"/>
    <property type="molecule type" value="Genomic_DNA"/>
</dbReference>
<dbReference type="GO" id="GO:0050660">
    <property type="term" value="F:flavin adenine dinucleotide binding"/>
    <property type="evidence" value="ECO:0007669"/>
    <property type="project" value="InterPro"/>
</dbReference>
<dbReference type="InterPro" id="IPR050151">
    <property type="entry name" value="Class-I_Pyr_Nuc-Dis_Oxidored"/>
</dbReference>
<evidence type="ECO:0000256" key="15">
    <source>
        <dbReference type="PIRSR" id="PIRSR000350-4"/>
    </source>
</evidence>
<dbReference type="InterPro" id="IPR016156">
    <property type="entry name" value="FAD/NAD-linked_Rdtase_dimer_sf"/>
</dbReference>
<evidence type="ECO:0000256" key="13">
    <source>
        <dbReference type="PIRSR" id="PIRSR000350-2"/>
    </source>
</evidence>
<keyword evidence="5" id="KW-0963">Cytoplasm</keyword>
<dbReference type="FunFam" id="3.50.50.60:FF:000037">
    <property type="entry name" value="Dihydrolipoyl dehydrogenase"/>
    <property type="match status" value="1"/>
</dbReference>
<dbReference type="InterPro" id="IPR004099">
    <property type="entry name" value="Pyr_nucl-diS_OxRdtase_dimer"/>
</dbReference>
<evidence type="ECO:0000256" key="8">
    <source>
        <dbReference type="ARBA" id="ARBA00023002"/>
    </source>
</evidence>
<evidence type="ECO:0000256" key="11">
    <source>
        <dbReference type="ARBA" id="ARBA00023284"/>
    </source>
</evidence>
<keyword evidence="9 14" id="KW-0520">NAD</keyword>
<keyword evidence="8 16" id="KW-0560">Oxidoreductase</keyword>
<evidence type="ECO:0000256" key="10">
    <source>
        <dbReference type="ARBA" id="ARBA00023157"/>
    </source>
</evidence>
<comment type="catalytic activity">
    <reaction evidence="12 16">
        <text>N(6)-[(R)-dihydrolipoyl]-L-lysyl-[protein] + NAD(+) = N(6)-[(R)-lipoyl]-L-lysyl-[protein] + NADH + H(+)</text>
        <dbReference type="Rhea" id="RHEA:15045"/>
        <dbReference type="Rhea" id="RHEA-COMP:10474"/>
        <dbReference type="Rhea" id="RHEA-COMP:10475"/>
        <dbReference type="ChEBI" id="CHEBI:15378"/>
        <dbReference type="ChEBI" id="CHEBI:57540"/>
        <dbReference type="ChEBI" id="CHEBI:57945"/>
        <dbReference type="ChEBI" id="CHEBI:83099"/>
        <dbReference type="ChEBI" id="CHEBI:83100"/>
        <dbReference type="EC" id="1.8.1.4"/>
    </reaction>
</comment>
<dbReference type="InterPro" id="IPR006258">
    <property type="entry name" value="Lipoamide_DH"/>
</dbReference>
<evidence type="ECO:0000259" key="18">
    <source>
        <dbReference type="Pfam" id="PF07992"/>
    </source>
</evidence>
<dbReference type="InterPro" id="IPR036188">
    <property type="entry name" value="FAD/NAD-bd_sf"/>
</dbReference>
<evidence type="ECO:0000313" key="19">
    <source>
        <dbReference type="EMBL" id="KKB42586.1"/>
    </source>
</evidence>
<dbReference type="PRINTS" id="PR00368">
    <property type="entry name" value="FADPNR"/>
</dbReference>
<comment type="cofactor">
    <cofactor evidence="14 16">
        <name>FAD</name>
        <dbReference type="ChEBI" id="CHEBI:57692"/>
    </cofactor>
    <text evidence="14 16">Binds 1 FAD per subunit.</text>
</comment>
<comment type="caution">
    <text evidence="19">The sequence shown here is derived from an EMBL/GenBank/DDBJ whole genome shotgun (WGS) entry which is preliminary data.</text>
</comment>
<feature type="binding site" evidence="14">
    <location>
        <position position="206"/>
    </location>
    <ligand>
        <name>NAD(+)</name>
        <dbReference type="ChEBI" id="CHEBI:57540"/>
    </ligand>
</feature>
<feature type="binding site" evidence="14">
    <location>
        <position position="273"/>
    </location>
    <ligand>
        <name>NAD(+)</name>
        <dbReference type="ChEBI" id="CHEBI:57540"/>
    </ligand>
</feature>
<dbReference type="Gene3D" id="3.50.50.60">
    <property type="entry name" value="FAD/NAD(P)-binding domain"/>
    <property type="match status" value="2"/>
</dbReference>
<evidence type="ECO:0000259" key="17">
    <source>
        <dbReference type="Pfam" id="PF02852"/>
    </source>
</evidence>
<evidence type="ECO:0000256" key="1">
    <source>
        <dbReference type="ARBA" id="ARBA00004496"/>
    </source>
</evidence>
<proteinExistence type="inferred from homology"/>
<feature type="binding site" evidence="14">
    <location>
        <begin position="147"/>
        <end position="149"/>
    </location>
    <ligand>
        <name>FAD</name>
        <dbReference type="ChEBI" id="CHEBI:57692"/>
    </ligand>
</feature>
<dbReference type="RefSeq" id="WP_040037130.1">
    <property type="nucleotide sequence ID" value="NZ_JWIQ02000031.1"/>
</dbReference>
<keyword evidence="7 14" id="KW-0274">FAD</keyword>